<dbReference type="InterPro" id="IPR008207">
    <property type="entry name" value="Sig_transdc_His_kin_Hpt_dom"/>
</dbReference>
<dbReference type="KEGG" id="mflg:ABS361_07255"/>
<dbReference type="EMBL" id="CP158568">
    <property type="protein sequence ID" value="XBY46024.1"/>
    <property type="molecule type" value="Genomic_DNA"/>
</dbReference>
<accession>A0AAU7XH32</accession>
<dbReference type="GO" id="GO:0004672">
    <property type="term" value="F:protein kinase activity"/>
    <property type="evidence" value="ECO:0007669"/>
    <property type="project" value="UniProtKB-ARBA"/>
</dbReference>
<name>A0AAU7XH32_9HYPH</name>
<proteinExistence type="predicted"/>
<reference evidence="3" key="1">
    <citation type="submission" date="2024-06" db="EMBL/GenBank/DDBJ databases">
        <title>Methylostella associata gen. nov., sp. nov., a novel Ancalomicrobiaceae-affiliated facultatively methylotrophic bacteria that feed on methanotrophs of the genus Methylococcus.</title>
        <authorList>
            <person name="Saltykova V."/>
            <person name="Danilova O.V."/>
            <person name="Oshkin I.Y."/>
            <person name="Belova S.E."/>
            <person name="Pimenov N.V."/>
            <person name="Dedysh S.N."/>
        </authorList>
    </citation>
    <scope>NUCLEOTIDE SEQUENCE</scope>
    <source>
        <strain evidence="3">S20</strain>
    </source>
</reference>
<keyword evidence="1" id="KW-0902">Two-component regulatory system</keyword>
<dbReference type="Pfam" id="PF01627">
    <property type="entry name" value="Hpt"/>
    <property type="match status" value="1"/>
</dbReference>
<dbReference type="SUPFAM" id="SSF47226">
    <property type="entry name" value="Histidine-containing phosphotransfer domain, HPT domain"/>
    <property type="match status" value="1"/>
</dbReference>
<gene>
    <name evidence="3" type="ORF">ABS361_07255</name>
</gene>
<dbReference type="AlphaFoldDB" id="A0AAU7XH32"/>
<organism evidence="3">
    <name type="scientific">Methyloraptor flagellatus</name>
    <dbReference type="NCBI Taxonomy" id="3162530"/>
    <lineage>
        <taxon>Bacteria</taxon>
        <taxon>Pseudomonadati</taxon>
        <taxon>Pseudomonadota</taxon>
        <taxon>Alphaproteobacteria</taxon>
        <taxon>Hyphomicrobiales</taxon>
        <taxon>Ancalomicrobiaceae</taxon>
        <taxon>Methyloraptor</taxon>
    </lineage>
</organism>
<evidence type="ECO:0000259" key="2">
    <source>
        <dbReference type="Pfam" id="PF01627"/>
    </source>
</evidence>
<dbReference type="RefSeq" id="WP_407051120.1">
    <property type="nucleotide sequence ID" value="NZ_CP158568.1"/>
</dbReference>
<dbReference type="GO" id="GO:0000160">
    <property type="term" value="P:phosphorelay signal transduction system"/>
    <property type="evidence" value="ECO:0007669"/>
    <property type="project" value="UniProtKB-KW"/>
</dbReference>
<dbReference type="Gene3D" id="1.20.120.160">
    <property type="entry name" value="HPT domain"/>
    <property type="match status" value="1"/>
</dbReference>
<feature type="domain" description="HPt" evidence="2">
    <location>
        <begin position="28"/>
        <end position="83"/>
    </location>
</feature>
<evidence type="ECO:0000313" key="3">
    <source>
        <dbReference type="EMBL" id="XBY46024.1"/>
    </source>
</evidence>
<evidence type="ECO:0000256" key="1">
    <source>
        <dbReference type="ARBA" id="ARBA00023012"/>
    </source>
</evidence>
<dbReference type="InterPro" id="IPR036641">
    <property type="entry name" value="HPT_dom_sf"/>
</dbReference>
<protein>
    <submittedName>
        <fullName evidence="3">Hpt domain-containing protein</fullName>
    </submittedName>
</protein>
<sequence>MPAGAPFFDLARRNLLQDQLGAAVLDELDQVYWDGAPRLLQRLQDAVASGDRWACEGLLHTIAGSSLDLGLAAVAKAAREERRHHAAGLAIDVAAIEAALLGTLSARLGVGNSASDGAASTAAGAPAQ</sequence>